<comment type="caution">
    <text evidence="1">The sequence shown here is derived from an EMBL/GenBank/DDBJ whole genome shotgun (WGS) entry which is preliminary data.</text>
</comment>
<dbReference type="EMBL" id="SOBH01000009">
    <property type="protein sequence ID" value="TDT72041.1"/>
    <property type="molecule type" value="Genomic_DNA"/>
</dbReference>
<protein>
    <submittedName>
        <fullName evidence="1">Uncharacterized protein</fullName>
    </submittedName>
</protein>
<proteinExistence type="predicted"/>
<evidence type="ECO:0000313" key="2">
    <source>
        <dbReference type="Proteomes" id="UP000294563"/>
    </source>
</evidence>
<evidence type="ECO:0000313" key="1">
    <source>
        <dbReference type="EMBL" id="TDT72041.1"/>
    </source>
</evidence>
<accession>A0A4R7LCQ4</accession>
<reference evidence="1 2" key="1">
    <citation type="submission" date="2019-03" db="EMBL/GenBank/DDBJ databases">
        <title>Genomic Encyclopedia of Archaeal and Bacterial Type Strains, Phase II (KMG-II): from individual species to whole genera.</title>
        <authorList>
            <person name="Goeker M."/>
        </authorList>
    </citation>
    <scope>NUCLEOTIDE SEQUENCE [LARGE SCALE GENOMIC DNA]</scope>
    <source>
        <strain evidence="1 2">DSM 29467</strain>
    </source>
</reference>
<gene>
    <name evidence="1" type="ORF">BDE40_3701</name>
</gene>
<keyword evidence="2" id="KW-1185">Reference proteome</keyword>
<organism evidence="1 2">
    <name type="scientific">Litoreibacter halocynthiae</name>
    <dbReference type="NCBI Taxonomy" id="1242689"/>
    <lineage>
        <taxon>Bacteria</taxon>
        <taxon>Pseudomonadati</taxon>
        <taxon>Pseudomonadota</taxon>
        <taxon>Alphaproteobacteria</taxon>
        <taxon>Rhodobacterales</taxon>
        <taxon>Roseobacteraceae</taxon>
        <taxon>Litoreibacter</taxon>
    </lineage>
</organism>
<name>A0A4R7LCQ4_9RHOB</name>
<dbReference type="Proteomes" id="UP000294563">
    <property type="component" value="Unassembled WGS sequence"/>
</dbReference>
<dbReference type="AlphaFoldDB" id="A0A4R7LCQ4"/>
<sequence length="84" mass="9527">MLGLRSSVRSQPVAATLCLVQIWSWVPIFPAYSTIVDNLRAFGISRNRVPARDLVVPVVRRSSYLRFEKFLKCFTQAVALELCV</sequence>